<reference evidence="3" key="1">
    <citation type="submission" date="2025-08" db="UniProtKB">
        <authorList>
            <consortium name="RefSeq"/>
        </authorList>
    </citation>
    <scope>IDENTIFICATION</scope>
</reference>
<feature type="compositionally biased region" description="Basic and acidic residues" evidence="1">
    <location>
        <begin position="507"/>
        <end position="517"/>
    </location>
</feature>
<gene>
    <name evidence="3" type="primary">LOC101862586</name>
</gene>
<feature type="compositionally biased region" description="Acidic residues" evidence="1">
    <location>
        <begin position="518"/>
        <end position="527"/>
    </location>
</feature>
<accession>A0ABM0JRR1</accession>
<evidence type="ECO:0000256" key="1">
    <source>
        <dbReference type="SAM" id="MobiDB-lite"/>
    </source>
</evidence>
<keyword evidence="2" id="KW-1185">Reference proteome</keyword>
<organism evidence="2 3">
    <name type="scientific">Aplysia californica</name>
    <name type="common">California sea hare</name>
    <dbReference type="NCBI Taxonomy" id="6500"/>
    <lineage>
        <taxon>Eukaryota</taxon>
        <taxon>Metazoa</taxon>
        <taxon>Spiralia</taxon>
        <taxon>Lophotrochozoa</taxon>
        <taxon>Mollusca</taxon>
        <taxon>Gastropoda</taxon>
        <taxon>Heterobranchia</taxon>
        <taxon>Euthyneura</taxon>
        <taxon>Tectipleura</taxon>
        <taxon>Aplysiida</taxon>
        <taxon>Aplysioidea</taxon>
        <taxon>Aplysiidae</taxon>
        <taxon>Aplysia</taxon>
    </lineage>
</organism>
<dbReference type="PANTHER" id="PTHR15002">
    <property type="entry name" value="RIBOSOMAL BIOGENESIS PROTEIN LAS1L"/>
    <property type="match status" value="1"/>
</dbReference>
<dbReference type="GeneID" id="101862586"/>
<dbReference type="Proteomes" id="UP000694888">
    <property type="component" value="Unplaced"/>
</dbReference>
<dbReference type="PANTHER" id="PTHR15002:SF0">
    <property type="entry name" value="RIBOSOMAL BIOGENESIS PROTEIN LAS1L"/>
    <property type="match status" value="1"/>
</dbReference>
<evidence type="ECO:0000313" key="2">
    <source>
        <dbReference type="Proteomes" id="UP000694888"/>
    </source>
</evidence>
<proteinExistence type="predicted"/>
<name>A0ABM0JRR1_APLCA</name>
<feature type="region of interest" description="Disordered" evidence="1">
    <location>
        <begin position="446"/>
        <end position="465"/>
    </location>
</feature>
<sequence length="564" mass="64096">MRFQNNKRDKIVSRIKMAAPLMSLPSSGSIKHVVPWRSRQEFLGVYENLFNEDVSQQNQAINRIATWKSRAGNKLSVAIESSAHLLQVCLDYRTAKAEGSLQEKDAQLRSSCGLALIRFVNHVTEKAQTKAVAQPVHLIAREFGIPEWLVRMRHDATHGTMPCLDALVTGVKWALAYLNERFWQQQLEDQTEDRATEQPEKKFKMADVRTAMYDFQKARYQELNSGTDEEKKEKEKEHQNNILQTLQSYLSRNRLQFIKCFLEDGILISTEEQLAAFGVQTEDLLAHSPPTMPVEVTEFWRPLLQKLYSSGALPLLMNTALFSTTPEPGLRNYQLVAWLVYLLSQSTDSTLKGKRKRRRKEEDLVKGPMQIPKKTLLAACLQNVNSYSIHLFKYLADRESLGASVYEKLMKLLDINSVAAGGEGASDESDTDNTVYTVEDLKSEKLKKVRGKTEPPPSVENVQNSIEKQDIPWTICTDIIDWSTVPFGVIPDPASLENEADGPDGDVESHREDHVSDNEDDEEEDDSKEYRGEKKKRRQSATGENDDKTVSPKRSTYVVKEDLL</sequence>
<dbReference type="Pfam" id="PF04031">
    <property type="entry name" value="Las1"/>
    <property type="match status" value="1"/>
</dbReference>
<dbReference type="InterPro" id="IPR007174">
    <property type="entry name" value="Las1"/>
</dbReference>
<evidence type="ECO:0000313" key="3">
    <source>
        <dbReference type="RefSeq" id="XP_005100039.1"/>
    </source>
</evidence>
<feature type="region of interest" description="Disordered" evidence="1">
    <location>
        <begin position="490"/>
        <end position="564"/>
    </location>
</feature>
<dbReference type="RefSeq" id="XP_005100039.1">
    <property type="nucleotide sequence ID" value="XM_005099982.3"/>
</dbReference>
<protein>
    <submittedName>
        <fullName evidence="3">Ribosomal biogenesis protein LAS1L</fullName>
    </submittedName>
</protein>